<dbReference type="GO" id="GO:0008270">
    <property type="term" value="F:zinc ion binding"/>
    <property type="evidence" value="ECO:0007669"/>
    <property type="project" value="UniProtKB-KW"/>
</dbReference>
<dbReference type="InterPro" id="IPR006612">
    <property type="entry name" value="THAP_Znf"/>
</dbReference>
<evidence type="ECO:0000259" key="6">
    <source>
        <dbReference type="PROSITE" id="PS50950"/>
    </source>
</evidence>
<evidence type="ECO:0000313" key="7">
    <source>
        <dbReference type="EMBL" id="KAK3922587.1"/>
    </source>
</evidence>
<dbReference type="AlphaFoldDB" id="A0AAE1HJT5"/>
<dbReference type="SMART" id="SM00692">
    <property type="entry name" value="DM3"/>
    <property type="match status" value="2"/>
</dbReference>
<dbReference type="InterPro" id="IPR027805">
    <property type="entry name" value="Transposase_HTH_dom"/>
</dbReference>
<dbReference type="Gene3D" id="6.20.210.20">
    <property type="entry name" value="THAP domain"/>
    <property type="match status" value="2"/>
</dbReference>
<evidence type="ECO:0000256" key="2">
    <source>
        <dbReference type="ARBA" id="ARBA00022771"/>
    </source>
</evidence>
<keyword evidence="2 5" id="KW-0863">Zinc-finger</keyword>
<accession>A0AAE1HJT5</accession>
<gene>
    <name evidence="7" type="ORF">KUF71_012044</name>
</gene>
<evidence type="ECO:0000256" key="5">
    <source>
        <dbReference type="PROSITE-ProRule" id="PRU00309"/>
    </source>
</evidence>
<evidence type="ECO:0000313" key="8">
    <source>
        <dbReference type="Proteomes" id="UP001219518"/>
    </source>
</evidence>
<sequence>MFTMAFSNQSRKSGKYCSMVGCRKRGGCMFKFPNDSKARTEWRDLCKLTRTVSSTMYVCRRHFASSDLYQTTMGITRVRRGAKPSLYLPTSHSVITDSSQGCSVIGCQNKDKIIYGNLHFFPRNAVRRTYWQLVCRLLKTTRNTRICGQHFNESDFYLKGSTKILRRTARPCLVLPDRFDVTRIKNRDVLKTLPLGTCQEFNCSIASACSSCESKWMLEQRLLKANYCDQIFANEVNQALVQENTSDTPLTQIKNCCCSASVVSKTFMPQLECPVFLELNANAQLMFLTGVSFCLLECLAVALFDFLVESKSNFLCIKIRIAIILCKLKCNFSFSDLSVLFRIDASKCAMYFVQTLPLLAQVLKCAFFWPTKEEVKENMSKYFVEDFDLRLFLDCIEFLFCSRSGDCPCHIQCLSQCKGMVKSLIGIAPCGLICFVSQPFVTEQVSYSQIFKESELFSKNLVDPYSDAIMFRKKLDIQDVCNDLALRVLSPSSFCLKLKSYTDECSTSKPSFETFVRVECIKCLV</sequence>
<dbReference type="PANTHER" id="PTHR23080">
    <property type="entry name" value="THAP DOMAIN PROTEIN"/>
    <property type="match status" value="1"/>
</dbReference>
<organism evidence="7 8">
    <name type="scientific">Frankliniella fusca</name>
    <dbReference type="NCBI Taxonomy" id="407009"/>
    <lineage>
        <taxon>Eukaryota</taxon>
        <taxon>Metazoa</taxon>
        <taxon>Ecdysozoa</taxon>
        <taxon>Arthropoda</taxon>
        <taxon>Hexapoda</taxon>
        <taxon>Insecta</taxon>
        <taxon>Pterygota</taxon>
        <taxon>Neoptera</taxon>
        <taxon>Paraneoptera</taxon>
        <taxon>Thysanoptera</taxon>
        <taxon>Terebrantia</taxon>
        <taxon>Thripoidea</taxon>
        <taxon>Thripidae</taxon>
        <taxon>Frankliniella</taxon>
    </lineage>
</organism>
<dbReference type="Proteomes" id="UP001219518">
    <property type="component" value="Unassembled WGS sequence"/>
</dbReference>
<proteinExistence type="predicted"/>
<name>A0AAE1HJT5_9NEOP</name>
<reference evidence="7" key="1">
    <citation type="submission" date="2021-07" db="EMBL/GenBank/DDBJ databases">
        <authorList>
            <person name="Catto M.A."/>
            <person name="Jacobson A."/>
            <person name="Kennedy G."/>
            <person name="Labadie P."/>
            <person name="Hunt B.G."/>
            <person name="Srinivasan R."/>
        </authorList>
    </citation>
    <scope>NUCLEOTIDE SEQUENCE</scope>
    <source>
        <strain evidence="7">PL_HMW_Pooled</strain>
        <tissue evidence="7">Head</tissue>
    </source>
</reference>
<dbReference type="Pfam" id="PF13613">
    <property type="entry name" value="HTH_Tnp_4"/>
    <property type="match status" value="1"/>
</dbReference>
<dbReference type="PROSITE" id="PS50950">
    <property type="entry name" value="ZF_THAP"/>
    <property type="match status" value="2"/>
</dbReference>
<dbReference type="EMBL" id="JAHWGI010001099">
    <property type="protein sequence ID" value="KAK3922587.1"/>
    <property type="molecule type" value="Genomic_DNA"/>
</dbReference>
<dbReference type="GO" id="GO:0003677">
    <property type="term" value="F:DNA binding"/>
    <property type="evidence" value="ECO:0007669"/>
    <property type="project" value="UniProtKB-UniRule"/>
</dbReference>
<evidence type="ECO:0000256" key="4">
    <source>
        <dbReference type="ARBA" id="ARBA00023125"/>
    </source>
</evidence>
<feature type="domain" description="THAP-type" evidence="6">
    <location>
        <begin position="95"/>
        <end position="174"/>
    </location>
</feature>
<keyword evidence="8" id="KW-1185">Reference proteome</keyword>
<protein>
    <submittedName>
        <fullName evidence="7">DNA transposase</fullName>
    </submittedName>
</protein>
<keyword evidence="1" id="KW-0479">Metal-binding</keyword>
<evidence type="ECO:0000256" key="3">
    <source>
        <dbReference type="ARBA" id="ARBA00022833"/>
    </source>
</evidence>
<dbReference type="InterPro" id="IPR038441">
    <property type="entry name" value="THAP_Znf_sf"/>
</dbReference>
<evidence type="ECO:0000256" key="1">
    <source>
        <dbReference type="ARBA" id="ARBA00022723"/>
    </source>
</evidence>
<feature type="domain" description="THAP-type" evidence="6">
    <location>
        <begin position="13"/>
        <end position="87"/>
    </location>
</feature>
<comment type="caution">
    <text evidence="7">The sequence shown here is derived from an EMBL/GenBank/DDBJ whole genome shotgun (WGS) entry which is preliminary data.</text>
</comment>
<dbReference type="PANTHER" id="PTHR23080:SF141">
    <property type="entry name" value="TRANSPOSASE HELIX-TURN-HELIX DOMAIN-CONTAINING PROTEIN"/>
    <property type="match status" value="1"/>
</dbReference>
<dbReference type="SUPFAM" id="SSF57716">
    <property type="entry name" value="Glucocorticoid receptor-like (DNA-binding domain)"/>
    <property type="match status" value="2"/>
</dbReference>
<keyword evidence="3" id="KW-0862">Zinc</keyword>
<dbReference type="Pfam" id="PF05485">
    <property type="entry name" value="THAP"/>
    <property type="match status" value="2"/>
</dbReference>
<reference evidence="7" key="2">
    <citation type="journal article" date="2023" name="BMC Genomics">
        <title>Pest status, molecular evolution, and epigenetic factors derived from the genome assembly of Frankliniella fusca, a thysanopteran phytovirus vector.</title>
        <authorList>
            <person name="Catto M.A."/>
            <person name="Labadie P.E."/>
            <person name="Jacobson A.L."/>
            <person name="Kennedy G.G."/>
            <person name="Srinivasan R."/>
            <person name="Hunt B.G."/>
        </authorList>
    </citation>
    <scope>NUCLEOTIDE SEQUENCE</scope>
    <source>
        <strain evidence="7">PL_HMW_Pooled</strain>
    </source>
</reference>
<keyword evidence="4 5" id="KW-0238">DNA-binding</keyword>
<dbReference type="SMART" id="SM00980">
    <property type="entry name" value="THAP"/>
    <property type="match status" value="2"/>
</dbReference>